<feature type="non-terminal residue" evidence="1">
    <location>
        <position position="1"/>
    </location>
</feature>
<organism evidence="1 2">
    <name type="scientific">Lymnaea stagnalis</name>
    <name type="common">Great pond snail</name>
    <name type="synonym">Helix stagnalis</name>
    <dbReference type="NCBI Taxonomy" id="6523"/>
    <lineage>
        <taxon>Eukaryota</taxon>
        <taxon>Metazoa</taxon>
        <taxon>Spiralia</taxon>
        <taxon>Lophotrochozoa</taxon>
        <taxon>Mollusca</taxon>
        <taxon>Gastropoda</taxon>
        <taxon>Heterobranchia</taxon>
        <taxon>Euthyneura</taxon>
        <taxon>Panpulmonata</taxon>
        <taxon>Hygrophila</taxon>
        <taxon>Lymnaeoidea</taxon>
        <taxon>Lymnaeidae</taxon>
        <taxon>Lymnaea</taxon>
    </lineage>
</organism>
<dbReference type="GO" id="GO:0001558">
    <property type="term" value="P:regulation of cell growth"/>
    <property type="evidence" value="ECO:0007669"/>
    <property type="project" value="TreeGrafter"/>
</dbReference>
<dbReference type="EMBL" id="CAXITT010000204">
    <property type="protein sequence ID" value="CAL1535499.1"/>
    <property type="molecule type" value="Genomic_DNA"/>
</dbReference>
<dbReference type="GO" id="GO:0005615">
    <property type="term" value="C:extracellular space"/>
    <property type="evidence" value="ECO:0007669"/>
    <property type="project" value="TreeGrafter"/>
</dbReference>
<comment type="caution">
    <text evidence="1">The sequence shown here is derived from an EMBL/GenBank/DDBJ whole genome shotgun (WGS) entry which is preliminary data.</text>
</comment>
<dbReference type="Proteomes" id="UP001497497">
    <property type="component" value="Unassembled WGS sequence"/>
</dbReference>
<name>A0AAV2HRM6_LYMST</name>
<sequence>FDWIQEPARRLQFGQSWLVPGPNENLNVEMCSTTPLDDDSDPLVCPHGYECSIDDVGSPETGVPNRGHCVRVMIGDPGMKSVHFSETQNDEPPLDVHDDMEMVDTAMLHACHIGDGQMLISG</sequence>
<feature type="non-terminal residue" evidence="1">
    <location>
        <position position="122"/>
    </location>
</feature>
<proteinExistence type="predicted"/>
<dbReference type="InterPro" id="IPR042357">
    <property type="entry name" value="WFDC1"/>
</dbReference>
<gene>
    <name evidence="1" type="ORF">GSLYS_00009459001</name>
</gene>
<dbReference type="AlphaFoldDB" id="A0AAV2HRM6"/>
<protein>
    <submittedName>
        <fullName evidence="1">Uncharacterized protein</fullName>
    </submittedName>
</protein>
<accession>A0AAV2HRM6</accession>
<evidence type="ECO:0000313" key="2">
    <source>
        <dbReference type="Proteomes" id="UP001497497"/>
    </source>
</evidence>
<evidence type="ECO:0000313" key="1">
    <source>
        <dbReference type="EMBL" id="CAL1535499.1"/>
    </source>
</evidence>
<reference evidence="1 2" key="1">
    <citation type="submission" date="2024-04" db="EMBL/GenBank/DDBJ databases">
        <authorList>
            <consortium name="Genoscope - CEA"/>
            <person name="William W."/>
        </authorList>
    </citation>
    <scope>NUCLEOTIDE SEQUENCE [LARGE SCALE GENOMIC DNA]</scope>
</reference>
<keyword evidence="2" id="KW-1185">Reference proteome</keyword>
<dbReference type="PANTHER" id="PTHR14308:SF0">
    <property type="entry name" value="WAP FOUR-DISULFIDE CORE DOMAIN PROTEIN 1"/>
    <property type="match status" value="1"/>
</dbReference>
<dbReference type="PANTHER" id="PTHR14308">
    <property type="entry name" value="WAP FOUR-DISULFIDE CORE DOMAIN PROTEIN 1"/>
    <property type="match status" value="1"/>
</dbReference>